<name>A0A3D9HPK6_9PROT</name>
<dbReference type="AlphaFoldDB" id="A0A3D9HPK6"/>
<dbReference type="HAMAP" id="MF_00155">
    <property type="entry name" value="CtaG"/>
    <property type="match status" value="1"/>
</dbReference>
<comment type="similarity">
    <text evidence="3 10">Belongs to the COX11/CtaG family.</text>
</comment>
<evidence type="ECO:0000256" key="4">
    <source>
        <dbReference type="ARBA" id="ARBA00015384"/>
    </source>
</evidence>
<feature type="topological domain" description="Cytoplasmic" evidence="10">
    <location>
        <begin position="1"/>
        <end position="6"/>
    </location>
</feature>
<dbReference type="PIRSF" id="PIRSF005413">
    <property type="entry name" value="COX11"/>
    <property type="match status" value="1"/>
</dbReference>
<dbReference type="Pfam" id="PF04442">
    <property type="entry name" value="CtaG_Cox11"/>
    <property type="match status" value="1"/>
</dbReference>
<dbReference type="InterPro" id="IPR023471">
    <property type="entry name" value="CtaG/Cox11_dom_sf"/>
</dbReference>
<evidence type="ECO:0000256" key="7">
    <source>
        <dbReference type="ARBA" id="ARBA00022989"/>
    </source>
</evidence>
<keyword evidence="10" id="KW-1003">Cell membrane</keyword>
<evidence type="ECO:0000256" key="9">
    <source>
        <dbReference type="ARBA" id="ARBA00023136"/>
    </source>
</evidence>
<comment type="subcellular location">
    <subcellularLocation>
        <location evidence="2 10">Cell inner membrane</location>
        <topology evidence="2 10">Single-pass type II membrane protein</topology>
        <orientation evidence="2 10">Periplasmic side</orientation>
    </subcellularLocation>
</comment>
<feature type="topological domain" description="Periplasmic" evidence="10">
    <location>
        <begin position="29"/>
        <end position="200"/>
    </location>
</feature>
<accession>A0A3D9HPK6</accession>
<comment type="function">
    <text evidence="1 10">Exerts its effect at some terminal stage of cytochrome c oxidase synthesis, probably by being involved in the insertion of the copper B into subunit I.</text>
</comment>
<proteinExistence type="inferred from homology"/>
<keyword evidence="10" id="KW-0997">Cell inner membrane</keyword>
<evidence type="ECO:0000256" key="2">
    <source>
        <dbReference type="ARBA" id="ARBA00004382"/>
    </source>
</evidence>
<evidence type="ECO:0000256" key="6">
    <source>
        <dbReference type="ARBA" id="ARBA00022968"/>
    </source>
</evidence>
<dbReference type="GO" id="GO:0005507">
    <property type="term" value="F:copper ion binding"/>
    <property type="evidence" value="ECO:0007669"/>
    <property type="project" value="InterPro"/>
</dbReference>
<dbReference type="FunFam" id="2.60.370.10:FF:000001">
    <property type="entry name" value="COX11 cytochrome c oxidase assembly homolog"/>
    <property type="match status" value="1"/>
</dbReference>
<evidence type="ECO:0000256" key="11">
    <source>
        <dbReference type="SAM" id="MobiDB-lite"/>
    </source>
</evidence>
<dbReference type="NCBIfam" id="NF003465">
    <property type="entry name" value="PRK05089.1"/>
    <property type="match status" value="1"/>
</dbReference>
<dbReference type="GO" id="GO:0008535">
    <property type="term" value="P:respiratory chain complex IV assembly"/>
    <property type="evidence" value="ECO:0007669"/>
    <property type="project" value="UniProtKB-UniRule"/>
</dbReference>
<keyword evidence="13" id="KW-1185">Reference proteome</keyword>
<dbReference type="PROSITE" id="PS51257">
    <property type="entry name" value="PROKAR_LIPOPROTEIN"/>
    <property type="match status" value="1"/>
</dbReference>
<dbReference type="OrthoDB" id="9804841at2"/>
<keyword evidence="8 10" id="KW-0186">Copper</keyword>
<reference evidence="12 13" key="1">
    <citation type="submission" date="2018-07" db="EMBL/GenBank/DDBJ databases">
        <title>Genomic Encyclopedia of Type Strains, Phase III (KMG-III): the genomes of soil and plant-associated and newly described type strains.</title>
        <authorList>
            <person name="Whitman W."/>
        </authorList>
    </citation>
    <scope>NUCLEOTIDE SEQUENCE [LARGE SCALE GENOMIC DNA]</scope>
    <source>
        <strain evidence="12 13">CECT 8488</strain>
    </source>
</reference>
<evidence type="ECO:0000256" key="10">
    <source>
        <dbReference type="HAMAP-Rule" id="MF_00155"/>
    </source>
</evidence>
<evidence type="ECO:0000256" key="3">
    <source>
        <dbReference type="ARBA" id="ARBA00009620"/>
    </source>
</evidence>
<keyword evidence="5 10" id="KW-0812">Transmembrane</keyword>
<dbReference type="Proteomes" id="UP000256845">
    <property type="component" value="Unassembled WGS sequence"/>
</dbReference>
<keyword evidence="6 10" id="KW-0735">Signal-anchor</keyword>
<sequence>MDVKRKNRNLALVLAGIACGMVGMAYLSVPLYQLFCQVTGFGGTPNVDQQAQAPGGDGTMMTIRFNADITKGLKWEFKPDQKAIQIPIGEEGLTFYKARNLDDSTTRGVATFNVTPLKAAPYFVKVDCFCFSDQSLALEESADLPVTFYVDPAILTDPTTREVRTITLSYTFFPAKEDSNGNDLAAAPEEESVEQAIREN</sequence>
<dbReference type="Gene3D" id="2.60.370.10">
    <property type="entry name" value="Ctag/Cox11"/>
    <property type="match status" value="1"/>
</dbReference>
<dbReference type="RefSeq" id="WP_115936872.1">
    <property type="nucleotide sequence ID" value="NZ_QRDW01000004.1"/>
</dbReference>
<dbReference type="PANTHER" id="PTHR21320:SF3">
    <property type="entry name" value="CYTOCHROME C OXIDASE ASSEMBLY PROTEIN COX11, MITOCHONDRIAL-RELATED"/>
    <property type="match status" value="1"/>
</dbReference>
<evidence type="ECO:0000313" key="12">
    <source>
        <dbReference type="EMBL" id="RED50836.1"/>
    </source>
</evidence>
<comment type="caution">
    <text evidence="12">The sequence shown here is derived from an EMBL/GenBank/DDBJ whole genome shotgun (WGS) entry which is preliminary data.</text>
</comment>
<dbReference type="EMBL" id="QRDW01000004">
    <property type="protein sequence ID" value="RED50836.1"/>
    <property type="molecule type" value="Genomic_DNA"/>
</dbReference>
<evidence type="ECO:0000256" key="5">
    <source>
        <dbReference type="ARBA" id="ARBA00022692"/>
    </source>
</evidence>
<protein>
    <recommendedName>
        <fullName evidence="4 10">Cytochrome c oxidase assembly protein CtaG</fullName>
    </recommendedName>
</protein>
<dbReference type="GO" id="GO:0005886">
    <property type="term" value="C:plasma membrane"/>
    <property type="evidence" value="ECO:0007669"/>
    <property type="project" value="UniProtKB-SubCell"/>
</dbReference>
<evidence type="ECO:0000256" key="1">
    <source>
        <dbReference type="ARBA" id="ARBA00004007"/>
    </source>
</evidence>
<dbReference type="PANTHER" id="PTHR21320">
    <property type="entry name" value="CYTOCHROME C OXIDASE ASSEMBLY PROTEIN COX11-RELATED"/>
    <property type="match status" value="1"/>
</dbReference>
<gene>
    <name evidence="10" type="primary">ctaG</name>
    <name evidence="12" type="ORF">DFP90_104108</name>
</gene>
<evidence type="ECO:0000313" key="13">
    <source>
        <dbReference type="Proteomes" id="UP000256845"/>
    </source>
</evidence>
<keyword evidence="9 10" id="KW-0472">Membrane</keyword>
<dbReference type="InterPro" id="IPR007533">
    <property type="entry name" value="Cyt_c_oxidase_assmbl_CtaG"/>
</dbReference>
<evidence type="ECO:0000256" key="8">
    <source>
        <dbReference type="ARBA" id="ARBA00023008"/>
    </source>
</evidence>
<feature type="region of interest" description="Disordered" evidence="11">
    <location>
        <begin position="179"/>
        <end position="200"/>
    </location>
</feature>
<keyword evidence="7 10" id="KW-1133">Transmembrane helix</keyword>
<organism evidence="12 13">
    <name type="scientific">Aestuariispira insulae</name>
    <dbReference type="NCBI Taxonomy" id="1461337"/>
    <lineage>
        <taxon>Bacteria</taxon>
        <taxon>Pseudomonadati</taxon>
        <taxon>Pseudomonadota</taxon>
        <taxon>Alphaproteobacteria</taxon>
        <taxon>Rhodospirillales</taxon>
        <taxon>Kiloniellaceae</taxon>
        <taxon>Aestuariispira</taxon>
    </lineage>
</organism>
<dbReference type="SUPFAM" id="SSF110111">
    <property type="entry name" value="Ctag/Cox11"/>
    <property type="match status" value="1"/>
</dbReference>